<dbReference type="EMBL" id="MN734438">
    <property type="protein sequence ID" value="QJD54452.1"/>
    <property type="molecule type" value="Genomic_DNA"/>
</dbReference>
<sequence length="504" mass="53558">MAGDKQSSNQATVFKSREVALQELPNNPIFETREPNSFGDFGGEPTQVARTPFSQSRQRKKGSNVDLDVTAGWNEDFTFNNMQSVFDSFCFAAARTKPKTVATAAVAATDKFTVADETGFVAGTIVLVKGFSNSANNGVKYVAASAAGEITVGDGLADEAGADATIEVVGHRFALGDMVLTIVGGKIRVTSAAMDLTTFGLVPGEWCVVGGDAAGNAFGATNRGYARIGVEGVTEDYLEFDKTAFTAVADDGADTTLDLFFGTVIKNEEDPDLIVKLTDTVERPLGRDDDGRMSEVITGATANELTWTSPLAALVNVDVGYVGMKHIKRTGVDGLLTAEAGTTLEKARGEDGWNTSRNLYRARMAIVDPNTLNPTPLFGKVTEWSVTINNNVSGDKAQGTYGAFDTTEGSFDVDGEFTAYFKDMRAGQAIDDDADVTFDAIYSKKNMAFVLDLPLVSLGGGRPNVEQNAAIQLPLTTAAAESPFGHTILFNWLSYVPNYALATG</sequence>
<evidence type="ECO:0000256" key="1">
    <source>
        <dbReference type="SAM" id="MobiDB-lite"/>
    </source>
</evidence>
<dbReference type="GeneID" id="79585640"/>
<dbReference type="Proteomes" id="UP000502416">
    <property type="component" value="Segment"/>
</dbReference>
<dbReference type="KEGG" id="vg:79585640"/>
<organism evidence="2 3">
    <name type="scientific">Sphingomonas phage Lucius</name>
    <dbReference type="NCBI Taxonomy" id="2686313"/>
    <lineage>
        <taxon>Viruses</taxon>
        <taxon>Duplodnaviria</taxon>
        <taxon>Heunggongvirae</taxon>
        <taxon>Uroviricota</taxon>
        <taxon>Caudoviricetes</taxon>
        <taxon>Johnpaulvirinae</taxon>
        <taxon>Kharnvirus</taxon>
        <taxon>Kharnvirus lucius</taxon>
    </lineage>
</organism>
<proteinExistence type="predicted"/>
<feature type="region of interest" description="Disordered" evidence="1">
    <location>
        <begin position="25"/>
        <end position="61"/>
    </location>
</feature>
<reference evidence="2 3" key="1">
    <citation type="submission" date="2019-11" db="EMBL/GenBank/DDBJ databases">
        <authorList>
            <person name="Hylling O."/>
            <person name="Hansen L.H."/>
            <person name="Johansen A."/>
        </authorList>
    </citation>
    <scope>NUCLEOTIDE SEQUENCE [LARGE SCALE GENOMIC DNA]</scope>
</reference>
<evidence type="ECO:0000313" key="2">
    <source>
        <dbReference type="EMBL" id="QJD54452.1"/>
    </source>
</evidence>
<evidence type="ECO:0000313" key="3">
    <source>
        <dbReference type="Proteomes" id="UP000502416"/>
    </source>
</evidence>
<accession>A0A6M3TC34</accession>
<protein>
    <submittedName>
        <fullName evidence="2">Putative tail protein</fullName>
    </submittedName>
</protein>
<keyword evidence="3" id="KW-1185">Reference proteome</keyword>
<dbReference type="InterPro" id="IPR044000">
    <property type="entry name" value="Phage_tube_2"/>
</dbReference>
<name>A0A6M3TC34_9CAUD</name>
<dbReference type="RefSeq" id="YP_010738273.1">
    <property type="nucleotide sequence ID" value="NC_073025.1"/>
</dbReference>
<dbReference type="Pfam" id="PF18906">
    <property type="entry name" value="Phage_tube_2"/>
    <property type="match status" value="1"/>
</dbReference>